<dbReference type="InterPro" id="IPR015424">
    <property type="entry name" value="PyrdxlP-dep_Trfase"/>
</dbReference>
<gene>
    <name evidence="3" type="ORF">HNR65_003371</name>
</gene>
<comment type="caution">
    <text evidence="3">The sequence shown here is derived from an EMBL/GenBank/DDBJ whole genome shotgun (WGS) entry which is preliminary data.</text>
</comment>
<dbReference type="Pfam" id="PF01041">
    <property type="entry name" value="DegT_DnrJ_EryC1"/>
    <property type="match status" value="1"/>
</dbReference>
<proteinExistence type="inferred from homology"/>
<dbReference type="Gene3D" id="3.90.1150.10">
    <property type="entry name" value="Aspartate Aminotransferase, domain 1"/>
    <property type="match status" value="1"/>
</dbReference>
<evidence type="ECO:0000313" key="4">
    <source>
        <dbReference type="Proteomes" id="UP000525298"/>
    </source>
</evidence>
<dbReference type="PANTHER" id="PTHR30244">
    <property type="entry name" value="TRANSAMINASE"/>
    <property type="match status" value="1"/>
</dbReference>
<evidence type="ECO:0000256" key="1">
    <source>
        <dbReference type="ARBA" id="ARBA00037999"/>
    </source>
</evidence>
<name>A0A7W0CC91_9BACT</name>
<dbReference type="EMBL" id="JACDUS010000015">
    <property type="protein sequence ID" value="MBA2883014.1"/>
    <property type="molecule type" value="Genomic_DNA"/>
</dbReference>
<dbReference type="InterPro" id="IPR015421">
    <property type="entry name" value="PyrdxlP-dep_Trfase_major"/>
</dbReference>
<keyword evidence="2" id="KW-0663">Pyridoxal phosphate</keyword>
<dbReference type="SUPFAM" id="SSF53383">
    <property type="entry name" value="PLP-dependent transferases"/>
    <property type="match status" value="1"/>
</dbReference>
<accession>A0A7W0CC91</accession>
<protein>
    <submittedName>
        <fullName evidence="3">dTDP-4-amino-4,6-dideoxygalactose transaminase</fullName>
    </submittedName>
</protein>
<dbReference type="Proteomes" id="UP000525298">
    <property type="component" value="Unassembled WGS sequence"/>
</dbReference>
<dbReference type="RefSeq" id="WP_181552633.1">
    <property type="nucleotide sequence ID" value="NZ_JACDUS010000015.1"/>
</dbReference>
<dbReference type="InterPro" id="IPR000653">
    <property type="entry name" value="DegT/StrS_aminotransferase"/>
</dbReference>
<dbReference type="PANTHER" id="PTHR30244:SF34">
    <property type="entry name" value="DTDP-4-AMINO-4,6-DIDEOXYGALACTOSE TRANSAMINASE"/>
    <property type="match status" value="1"/>
</dbReference>
<reference evidence="3 4" key="1">
    <citation type="submission" date="2020-07" db="EMBL/GenBank/DDBJ databases">
        <title>Genomic Encyclopedia of Type Strains, Phase IV (KMG-IV): sequencing the most valuable type-strain genomes for metagenomic binning, comparative biology and taxonomic classification.</title>
        <authorList>
            <person name="Goeker M."/>
        </authorList>
    </citation>
    <scope>NUCLEOTIDE SEQUENCE [LARGE SCALE GENOMIC DNA]</scope>
    <source>
        <strain evidence="3 4">DSM 17721</strain>
    </source>
</reference>
<organism evidence="3 4">
    <name type="scientific">Desulfosalsimonas propionicica</name>
    <dbReference type="NCBI Taxonomy" id="332175"/>
    <lineage>
        <taxon>Bacteria</taxon>
        <taxon>Pseudomonadati</taxon>
        <taxon>Thermodesulfobacteriota</taxon>
        <taxon>Desulfobacteria</taxon>
        <taxon>Desulfobacterales</taxon>
        <taxon>Desulfosalsimonadaceae</taxon>
        <taxon>Desulfosalsimonas</taxon>
    </lineage>
</organism>
<sequence length="383" mass="41945">MMPYALPPAETRLSAHALAGGYLESSSDFAETLNRLLGVNNCVLANSARTLLYLLFCFLKSRAGTEKTEVLIPGYTCYTVPAAAVKAGLKVCLYDMDPYTFQPDADDAAKKMGPATLAVVGQHLLGIRSDMAGLAKAARQNNIYCIEDSAQLLKAQGPETQPQPGPDFTLYSFGRGKPLPLGAGGALTSARSKDLTKFTGSLKADSRTMRDGFLPFAVRFFSHPRLYWLLEKLPLGLGSTIYDPDFAVGPMPRLYRRMGVRAVKELENLNNHRQAISRIYRDFFAGKTSSGPAEPVSTCLRYPFFVRNQKAAPRLFNLGVRQLYPLALCDLPELQKNTAPHRADTPGARKIAEKLVTLPTHLAVSRNQALEIADRAGKTFTLN</sequence>
<dbReference type="GO" id="GO:0000271">
    <property type="term" value="P:polysaccharide biosynthetic process"/>
    <property type="evidence" value="ECO:0007669"/>
    <property type="project" value="TreeGrafter"/>
</dbReference>
<dbReference type="InterPro" id="IPR015422">
    <property type="entry name" value="PyrdxlP-dep_Trfase_small"/>
</dbReference>
<dbReference type="AlphaFoldDB" id="A0A7W0CC91"/>
<comment type="similarity">
    <text evidence="1 2">Belongs to the DegT/DnrJ/EryC1 family.</text>
</comment>
<dbReference type="Gene3D" id="3.40.640.10">
    <property type="entry name" value="Type I PLP-dependent aspartate aminotransferase-like (Major domain)"/>
    <property type="match status" value="1"/>
</dbReference>
<evidence type="ECO:0000313" key="3">
    <source>
        <dbReference type="EMBL" id="MBA2883014.1"/>
    </source>
</evidence>
<keyword evidence="4" id="KW-1185">Reference proteome</keyword>
<evidence type="ECO:0000256" key="2">
    <source>
        <dbReference type="RuleBase" id="RU004508"/>
    </source>
</evidence>
<dbReference type="GO" id="GO:0008483">
    <property type="term" value="F:transaminase activity"/>
    <property type="evidence" value="ECO:0007669"/>
    <property type="project" value="TreeGrafter"/>
</dbReference>
<dbReference type="GO" id="GO:0030170">
    <property type="term" value="F:pyridoxal phosphate binding"/>
    <property type="evidence" value="ECO:0007669"/>
    <property type="project" value="TreeGrafter"/>
</dbReference>